<feature type="compositionally biased region" description="Acidic residues" evidence="2">
    <location>
        <begin position="110"/>
        <end position="122"/>
    </location>
</feature>
<dbReference type="InterPro" id="IPR002870">
    <property type="entry name" value="Peptidase_M12B_N"/>
</dbReference>
<keyword evidence="5" id="KW-0645">Protease</keyword>
<name>A0ABC9Y531_GRUJA</name>
<evidence type="ECO:0000256" key="2">
    <source>
        <dbReference type="SAM" id="MobiDB-lite"/>
    </source>
</evidence>
<evidence type="ECO:0000313" key="6">
    <source>
        <dbReference type="Proteomes" id="UP001623348"/>
    </source>
</evidence>
<comment type="caution">
    <text evidence="5">The sequence shown here is derived from an EMBL/GenBank/DDBJ whole genome shotgun (WGS) entry which is preliminary data.</text>
</comment>
<feature type="compositionally biased region" description="Pro residues" evidence="2">
    <location>
        <begin position="141"/>
        <end position="153"/>
    </location>
</feature>
<evidence type="ECO:0000313" key="5">
    <source>
        <dbReference type="EMBL" id="GAB0205163.1"/>
    </source>
</evidence>
<reference evidence="5 6" key="1">
    <citation type="submission" date="2024-06" db="EMBL/GenBank/DDBJ databases">
        <title>The draft genome of Grus japonensis, version 3.</title>
        <authorList>
            <person name="Nabeshima K."/>
            <person name="Suzuki S."/>
            <person name="Onuma M."/>
        </authorList>
    </citation>
    <scope>NUCLEOTIDE SEQUENCE [LARGE SCALE GENOMIC DNA]</scope>
    <source>
        <strain evidence="5 6">451A</strain>
    </source>
</reference>
<proteinExistence type="predicted"/>
<keyword evidence="1" id="KW-1015">Disulfide bond</keyword>
<evidence type="ECO:0000259" key="4">
    <source>
        <dbReference type="Pfam" id="PF01562"/>
    </source>
</evidence>
<dbReference type="Proteomes" id="UP001623348">
    <property type="component" value="Unassembled WGS sequence"/>
</dbReference>
<keyword evidence="5" id="KW-0378">Hydrolase</keyword>
<feature type="compositionally biased region" description="Polar residues" evidence="2">
    <location>
        <begin position="66"/>
        <end position="88"/>
    </location>
</feature>
<dbReference type="Pfam" id="PF01562">
    <property type="entry name" value="Pep_M12B_propep"/>
    <property type="match status" value="1"/>
</dbReference>
<feature type="chain" id="PRO_5044805005" evidence="3">
    <location>
        <begin position="28"/>
        <end position="234"/>
    </location>
</feature>
<organism evidence="5 6">
    <name type="scientific">Grus japonensis</name>
    <name type="common">Japanese crane</name>
    <name type="synonym">Red-crowned crane</name>
    <dbReference type="NCBI Taxonomy" id="30415"/>
    <lineage>
        <taxon>Eukaryota</taxon>
        <taxon>Metazoa</taxon>
        <taxon>Chordata</taxon>
        <taxon>Craniata</taxon>
        <taxon>Vertebrata</taxon>
        <taxon>Euteleostomi</taxon>
        <taxon>Archelosauria</taxon>
        <taxon>Archosauria</taxon>
        <taxon>Dinosauria</taxon>
        <taxon>Saurischia</taxon>
        <taxon>Theropoda</taxon>
        <taxon>Coelurosauria</taxon>
        <taxon>Aves</taxon>
        <taxon>Neognathae</taxon>
        <taxon>Neoaves</taxon>
        <taxon>Gruiformes</taxon>
        <taxon>Gruidae</taxon>
        <taxon>Grus</taxon>
    </lineage>
</organism>
<gene>
    <name evidence="5" type="ORF">GRJ2_002981900</name>
</gene>
<evidence type="ECO:0000256" key="3">
    <source>
        <dbReference type="SAM" id="SignalP"/>
    </source>
</evidence>
<feature type="domain" description="Peptidase M12B propeptide" evidence="4">
    <location>
        <begin position="154"/>
        <end position="216"/>
    </location>
</feature>
<dbReference type="AlphaFoldDB" id="A0ABC9Y531"/>
<keyword evidence="5" id="KW-0482">Metalloprotease</keyword>
<accession>A0ABC9Y531</accession>
<feature type="signal peptide" evidence="3">
    <location>
        <begin position="1"/>
        <end position="27"/>
    </location>
</feature>
<dbReference type="GO" id="GO:0008237">
    <property type="term" value="F:metallopeptidase activity"/>
    <property type="evidence" value="ECO:0007669"/>
    <property type="project" value="UniProtKB-KW"/>
</dbReference>
<sequence>MGMGGRMRLSRVCCVFYQLCVLSSGLAAGLHASEETEEWEIVFPALWSRGQQEPVGGSSGGGGCSTDPSCGNRSSTLSAPVTPSQVAGSSREVRSVSSSVEGQTQAVGEAAEEDNTEDEYESQEFYHWSPLPQGSGAASQLPPPPSPPPPPPAEDGDEVLLRIPAFARELYLLLKRDSRFLAPGFAVEERLGGEGKSPPGAAQSQPERACYYSGAVLRYPGSFASFSTCGGLVR</sequence>
<keyword evidence="3" id="KW-0732">Signal</keyword>
<feature type="region of interest" description="Disordered" evidence="2">
    <location>
        <begin position="52"/>
        <end position="157"/>
    </location>
</feature>
<dbReference type="EMBL" id="BAAFJT010000040">
    <property type="protein sequence ID" value="GAB0205163.1"/>
    <property type="molecule type" value="Genomic_DNA"/>
</dbReference>
<keyword evidence="6" id="KW-1185">Reference proteome</keyword>
<evidence type="ECO:0000256" key="1">
    <source>
        <dbReference type="ARBA" id="ARBA00023157"/>
    </source>
</evidence>
<protein>
    <submittedName>
        <fullName evidence="5">A disintegrin and metalloproteinase with thrombospondin motifs 19</fullName>
    </submittedName>
</protein>